<dbReference type="InterPro" id="IPR000326">
    <property type="entry name" value="PAP2/HPO"/>
</dbReference>
<accession>A0A420WEG5</accession>
<dbReference type="PANTHER" id="PTHR34599">
    <property type="entry name" value="PEROXIDASE-RELATED"/>
    <property type="match status" value="1"/>
</dbReference>
<name>A0A420WEG5_9PROT</name>
<gene>
    <name evidence="3" type="ORF">DES40_2099</name>
</gene>
<dbReference type="SUPFAM" id="SSF48317">
    <property type="entry name" value="Acid phosphatase/Vanadium-dependent haloperoxidase"/>
    <property type="match status" value="1"/>
</dbReference>
<dbReference type="Pfam" id="PF01569">
    <property type="entry name" value="PAP2"/>
    <property type="match status" value="1"/>
</dbReference>
<dbReference type="InterPro" id="IPR052559">
    <property type="entry name" value="V-haloperoxidase"/>
</dbReference>
<sequence length="402" mass="44834">MRIFIITLWVLIYALPSSAVVTAAAPHSSKQQNAENFLSIPFETAMRYVAEAELEAPAASRIYALLALSLFNSHQFAMGGDAYKISISQDRYSISREELIEGVSETLFYKLFPEIAKQPRVLTADNQAAIQHIVSQSLSILPLPEPIIQYSEAFQATLIHPEWRDATPLELVSARQFRAKGPPPFNSPEFLKTLERVRIYGEDVSEYRLADGSVSAAFWGNPAGTMTPPGHWNQIAIEAIKDKPYEFQLELLLTLNIALYDSGIAAWDTKYHYNYIRPDNYIQKTDPDNPNWKAMGDTPHHPEYVSGHSAFSGAAAGILTAYFGDTAFCSQSKSMWGLERCFTSFQNAAQDAGQSRIYGGIHFDFSNMDGLILGQKVANHTLRRLTEQNVISLPSKASQKIK</sequence>
<dbReference type="CDD" id="cd03398">
    <property type="entry name" value="PAP2_haloperoxidase"/>
    <property type="match status" value="1"/>
</dbReference>
<protein>
    <submittedName>
        <fullName evidence="3">PAP2 superfamily protein</fullName>
    </submittedName>
</protein>
<feature type="chain" id="PRO_5018975621" evidence="1">
    <location>
        <begin position="20"/>
        <end position="402"/>
    </location>
</feature>
<evidence type="ECO:0000313" key="4">
    <source>
        <dbReference type="Proteomes" id="UP000282211"/>
    </source>
</evidence>
<dbReference type="Proteomes" id="UP000282211">
    <property type="component" value="Unassembled WGS sequence"/>
</dbReference>
<dbReference type="InterPro" id="IPR036938">
    <property type="entry name" value="PAP2/HPO_sf"/>
</dbReference>
<comment type="caution">
    <text evidence="3">The sequence shown here is derived from an EMBL/GenBank/DDBJ whole genome shotgun (WGS) entry which is preliminary data.</text>
</comment>
<feature type="domain" description="Phosphatidic acid phosphatase type 2/haloperoxidase" evidence="2">
    <location>
        <begin position="262"/>
        <end position="381"/>
    </location>
</feature>
<keyword evidence="4" id="KW-1185">Reference proteome</keyword>
<evidence type="ECO:0000313" key="3">
    <source>
        <dbReference type="EMBL" id="RKQ69300.1"/>
    </source>
</evidence>
<dbReference type="EMBL" id="RBII01000002">
    <property type="protein sequence ID" value="RKQ69300.1"/>
    <property type="molecule type" value="Genomic_DNA"/>
</dbReference>
<keyword evidence="1" id="KW-0732">Signal</keyword>
<evidence type="ECO:0000256" key="1">
    <source>
        <dbReference type="SAM" id="SignalP"/>
    </source>
</evidence>
<dbReference type="AlphaFoldDB" id="A0A420WEG5"/>
<organism evidence="3 4">
    <name type="scientific">Litorimonas taeanensis</name>
    <dbReference type="NCBI Taxonomy" id="568099"/>
    <lineage>
        <taxon>Bacteria</taxon>
        <taxon>Pseudomonadati</taxon>
        <taxon>Pseudomonadota</taxon>
        <taxon>Alphaproteobacteria</taxon>
        <taxon>Maricaulales</taxon>
        <taxon>Robiginitomaculaceae</taxon>
    </lineage>
</organism>
<evidence type="ECO:0000259" key="2">
    <source>
        <dbReference type="Pfam" id="PF01569"/>
    </source>
</evidence>
<dbReference type="InParanoid" id="A0A420WEG5"/>
<proteinExistence type="predicted"/>
<feature type="signal peptide" evidence="1">
    <location>
        <begin position="1"/>
        <end position="19"/>
    </location>
</feature>
<dbReference type="PANTHER" id="PTHR34599:SF2">
    <property type="entry name" value="TRAF-TYPE DOMAIN-CONTAINING PROTEIN"/>
    <property type="match status" value="1"/>
</dbReference>
<dbReference type="Gene3D" id="1.10.606.20">
    <property type="match status" value="1"/>
</dbReference>
<reference evidence="3 4" key="1">
    <citation type="submission" date="2018-10" db="EMBL/GenBank/DDBJ databases">
        <title>Genomic Encyclopedia of Type Strains, Phase IV (KMG-IV): sequencing the most valuable type-strain genomes for metagenomic binning, comparative biology and taxonomic classification.</title>
        <authorList>
            <person name="Goeker M."/>
        </authorList>
    </citation>
    <scope>NUCLEOTIDE SEQUENCE [LARGE SCALE GENOMIC DNA]</scope>
    <source>
        <strain evidence="3 4">DSM 22008</strain>
    </source>
</reference>
<dbReference type="RefSeq" id="WP_170144960.1">
    <property type="nucleotide sequence ID" value="NZ_RBII01000002.1"/>
</dbReference>